<keyword evidence="3 4" id="KW-0904">Protein phosphatase</keyword>
<evidence type="ECO:0000313" key="8">
    <source>
        <dbReference type="Proteomes" id="UP001642540"/>
    </source>
</evidence>
<dbReference type="Pfam" id="PF00481">
    <property type="entry name" value="PP2C"/>
    <property type="match status" value="2"/>
</dbReference>
<evidence type="ECO:0000313" key="7">
    <source>
        <dbReference type="EMBL" id="CAL8118760.1"/>
    </source>
</evidence>
<dbReference type="InterPro" id="IPR001932">
    <property type="entry name" value="PPM-type_phosphatase-like_dom"/>
</dbReference>
<reference evidence="7 8" key="1">
    <citation type="submission" date="2024-08" db="EMBL/GenBank/DDBJ databases">
        <authorList>
            <person name="Cucini C."/>
            <person name="Frati F."/>
        </authorList>
    </citation>
    <scope>NUCLEOTIDE SEQUENCE [LARGE SCALE GENOMIC DNA]</scope>
</reference>
<evidence type="ECO:0000256" key="5">
    <source>
        <dbReference type="SAM" id="MobiDB-lite"/>
    </source>
</evidence>
<dbReference type="SMART" id="SM00332">
    <property type="entry name" value="PP2Cc"/>
    <property type="match status" value="1"/>
</dbReference>
<dbReference type="EMBL" id="CAXLJM020000057">
    <property type="protein sequence ID" value="CAL8118760.1"/>
    <property type="molecule type" value="Genomic_DNA"/>
</dbReference>
<comment type="similarity">
    <text evidence="4">Belongs to the PP2C family.</text>
</comment>
<evidence type="ECO:0000256" key="1">
    <source>
        <dbReference type="ARBA" id="ARBA00022723"/>
    </source>
</evidence>
<dbReference type="InterPro" id="IPR015655">
    <property type="entry name" value="PP2C"/>
</dbReference>
<feature type="compositionally biased region" description="Polar residues" evidence="5">
    <location>
        <begin position="45"/>
        <end position="62"/>
    </location>
</feature>
<evidence type="ECO:0000256" key="3">
    <source>
        <dbReference type="ARBA" id="ARBA00022912"/>
    </source>
</evidence>
<feature type="domain" description="PPM-type phosphatase" evidence="6">
    <location>
        <begin position="134"/>
        <end position="520"/>
    </location>
</feature>
<dbReference type="PROSITE" id="PS01032">
    <property type="entry name" value="PPM_1"/>
    <property type="match status" value="1"/>
</dbReference>
<dbReference type="InterPro" id="IPR036457">
    <property type="entry name" value="PPM-type-like_dom_sf"/>
</dbReference>
<gene>
    <name evidence="7" type="ORF">ODALV1_LOCUS18269</name>
</gene>
<proteinExistence type="inferred from homology"/>
<keyword evidence="2 4" id="KW-0378">Hydrolase</keyword>
<dbReference type="Gene3D" id="3.60.40.10">
    <property type="entry name" value="PPM-type phosphatase domain"/>
    <property type="match status" value="1"/>
</dbReference>
<dbReference type="PANTHER" id="PTHR13832">
    <property type="entry name" value="PROTEIN PHOSPHATASE 2C"/>
    <property type="match status" value="1"/>
</dbReference>
<keyword evidence="1" id="KW-0479">Metal-binding</keyword>
<protein>
    <recommendedName>
        <fullName evidence="6">PPM-type phosphatase domain-containing protein</fullName>
    </recommendedName>
</protein>
<evidence type="ECO:0000259" key="6">
    <source>
        <dbReference type="PROSITE" id="PS51746"/>
    </source>
</evidence>
<dbReference type="SUPFAM" id="SSF81606">
    <property type="entry name" value="PP2C-like"/>
    <property type="match status" value="1"/>
</dbReference>
<dbReference type="CDD" id="cd00143">
    <property type="entry name" value="PP2Cc"/>
    <property type="match status" value="1"/>
</dbReference>
<evidence type="ECO:0000256" key="4">
    <source>
        <dbReference type="RuleBase" id="RU003465"/>
    </source>
</evidence>
<feature type="region of interest" description="Disordered" evidence="5">
    <location>
        <begin position="15"/>
        <end position="62"/>
    </location>
</feature>
<feature type="compositionally biased region" description="Low complexity" evidence="5">
    <location>
        <begin position="576"/>
        <end position="597"/>
    </location>
</feature>
<keyword evidence="8" id="KW-1185">Reference proteome</keyword>
<name>A0ABP1R3L4_9HEXA</name>
<evidence type="ECO:0000256" key="2">
    <source>
        <dbReference type="ARBA" id="ARBA00022801"/>
    </source>
</evidence>
<dbReference type="PROSITE" id="PS51746">
    <property type="entry name" value="PPM_2"/>
    <property type="match status" value="1"/>
</dbReference>
<dbReference type="InterPro" id="IPR000222">
    <property type="entry name" value="PP2C_BS"/>
</dbReference>
<dbReference type="Proteomes" id="UP001642540">
    <property type="component" value="Unassembled WGS sequence"/>
</dbReference>
<comment type="caution">
    <text evidence="7">The sequence shown here is derived from an EMBL/GenBank/DDBJ whole genome shotgun (WGS) entry which is preliminary data.</text>
</comment>
<feature type="compositionally biased region" description="Low complexity" evidence="5">
    <location>
        <begin position="34"/>
        <end position="44"/>
    </location>
</feature>
<organism evidence="7 8">
    <name type="scientific">Orchesella dallaii</name>
    <dbReference type="NCBI Taxonomy" id="48710"/>
    <lineage>
        <taxon>Eukaryota</taxon>
        <taxon>Metazoa</taxon>
        <taxon>Ecdysozoa</taxon>
        <taxon>Arthropoda</taxon>
        <taxon>Hexapoda</taxon>
        <taxon>Collembola</taxon>
        <taxon>Entomobryomorpha</taxon>
        <taxon>Entomobryoidea</taxon>
        <taxon>Orchesellidae</taxon>
        <taxon>Orchesellinae</taxon>
        <taxon>Orchesella</taxon>
    </lineage>
</organism>
<sequence>MISRFKNALLNAVGSPVQDSSNASTVSGRGGGSSSSQSTSSSSSAVPHSYSTPHLNGNSETSLTNKNARLQQPQHHGSSDYSGGANGYQERVKRYEYGRPHFLQLSSPDEIAVTADHIVRPIIVPRDLTHLPWETGYAETINSGKSKVNEDQARMHAGFVKLEIEDGESEIKEVKIPYFYFGVFDGHAGPGAAVAAAARLHLIIEDKLTEVGCHLCQEGPLCDFSLKQSKGKGVMWFPHTNITKDSLIVGALESAFYEMDELIREENLKYDGVNGGCTAVVCLFILGKVFIANAGDSRSILCYRDLEPVPLSNDFTPESERARIRLLAAQNPHLLGMDFTSNEYLRRPVKRDLGSKILYRAAHMTGWAYKTATVEDLKFPVVFGHGKRSRVLATIGVTRGFGDHELYAHSTAIKIKPFLTSQPEVKILDLVEDSLLEDAVIVMGTDGLWDVTSNQTVSRIIFNTLDQFPQLDTGRYKYRYVSAAQDLVMYARGKFQDRNWKMNDGSAATIDDISVFVIPLGPYYRDAVAQESLTSISLNSLPNTSLVSDNGSCSADSEIQSRSGNEVNANVLASNTSATNNNGVSSSSSFNNHNTDNVLNGDADPSVEIVSEAIDLDMDEPNH</sequence>
<accession>A0ABP1R3L4</accession>
<dbReference type="PANTHER" id="PTHR13832:SF354">
    <property type="entry name" value="GM14138P"/>
    <property type="match status" value="1"/>
</dbReference>
<feature type="region of interest" description="Disordered" evidence="5">
    <location>
        <begin position="576"/>
        <end position="605"/>
    </location>
</feature>